<dbReference type="Proteomes" id="UP000192596">
    <property type="component" value="Unassembled WGS sequence"/>
</dbReference>
<feature type="region of interest" description="Disordered" evidence="1">
    <location>
        <begin position="127"/>
        <end position="191"/>
    </location>
</feature>
<accession>A0A1V8TG81</accession>
<evidence type="ECO:0000313" key="2">
    <source>
        <dbReference type="EMBL" id="OQO10389.1"/>
    </source>
</evidence>
<dbReference type="AlphaFoldDB" id="A0A1V8TG81"/>
<feature type="compositionally biased region" description="Polar residues" evidence="1">
    <location>
        <begin position="158"/>
        <end position="168"/>
    </location>
</feature>
<evidence type="ECO:0008006" key="4">
    <source>
        <dbReference type="Google" id="ProtNLM"/>
    </source>
</evidence>
<dbReference type="InterPro" id="IPR032675">
    <property type="entry name" value="LRR_dom_sf"/>
</dbReference>
<name>A0A1V8TG81_9PEZI</name>
<proteinExistence type="predicted"/>
<feature type="compositionally biased region" description="Basic residues" evidence="1">
    <location>
        <begin position="176"/>
        <end position="190"/>
    </location>
</feature>
<keyword evidence="3" id="KW-1185">Reference proteome</keyword>
<dbReference type="Gene3D" id="3.80.10.10">
    <property type="entry name" value="Ribonuclease Inhibitor"/>
    <property type="match status" value="1"/>
</dbReference>
<dbReference type="SUPFAM" id="SSF52047">
    <property type="entry name" value="RNI-like"/>
    <property type="match status" value="1"/>
</dbReference>
<comment type="caution">
    <text evidence="2">The sequence shown here is derived from an EMBL/GenBank/DDBJ whole genome shotgun (WGS) entry which is preliminary data.</text>
</comment>
<dbReference type="InParanoid" id="A0A1V8TG81"/>
<dbReference type="EMBL" id="NAJO01000008">
    <property type="protein sequence ID" value="OQO10389.1"/>
    <property type="molecule type" value="Genomic_DNA"/>
</dbReference>
<dbReference type="STRING" id="1507870.A0A1V8TG81"/>
<evidence type="ECO:0000256" key="1">
    <source>
        <dbReference type="SAM" id="MobiDB-lite"/>
    </source>
</evidence>
<gene>
    <name evidence="2" type="ORF">B0A48_03685</name>
</gene>
<reference evidence="3" key="1">
    <citation type="submission" date="2017-03" db="EMBL/GenBank/DDBJ databases">
        <title>Genomes of endolithic fungi from Antarctica.</title>
        <authorList>
            <person name="Coleine C."/>
            <person name="Masonjones S."/>
            <person name="Stajich J.E."/>
        </authorList>
    </citation>
    <scope>NUCLEOTIDE SEQUENCE [LARGE SCALE GENOMIC DNA]</scope>
    <source>
        <strain evidence="3">CCFEE 5527</strain>
    </source>
</reference>
<dbReference type="OrthoDB" id="3210378at2759"/>
<organism evidence="2 3">
    <name type="scientific">Cryoendolithus antarcticus</name>
    <dbReference type="NCBI Taxonomy" id="1507870"/>
    <lineage>
        <taxon>Eukaryota</taxon>
        <taxon>Fungi</taxon>
        <taxon>Dikarya</taxon>
        <taxon>Ascomycota</taxon>
        <taxon>Pezizomycotina</taxon>
        <taxon>Dothideomycetes</taxon>
        <taxon>Dothideomycetidae</taxon>
        <taxon>Cladosporiales</taxon>
        <taxon>Cladosporiaceae</taxon>
        <taxon>Cryoendolithus</taxon>
    </lineage>
</organism>
<evidence type="ECO:0000313" key="3">
    <source>
        <dbReference type="Proteomes" id="UP000192596"/>
    </source>
</evidence>
<sequence>MSGSWAPQLPTSVWLATQRHLPSKSLFWFDSRFNITKRYRLATAMLVSKTNGAIMFSDTLHCEKRSANCGVLVYGPAADVAGAQGPCGNIFEIRSPEHSHGVTPLAIRPVKHVYVFTQVVRDDSSVPVPRSLGSDIPRQPAQRHTWPTSHKERKPGTFQFSEAPTLTRTPWELDRHRARPQSQRSRHGTTTRRLPAHVFEQLPTEIYTCILAHLDAAHQKDSVVFVDSRQRDLRNLCLVSKRWAMVAMVSLYGDLWLPSPAAGSKRMISLARTKSPLELLLRTLTDAPDLAFLVRRMHATSLYDSAHGFRNPSAPTSQTLEQVIEKCTELESLSGCTVPSQTVRIGYYAKLLQRPRLREHVWLIHSRSSSILDSSGLMDCHNNWQWLETLVLAHGVVSEDEVGIGAVAAIIARLWSLKHLSVSGFSRDDFHDGTLISLPPLQSLRLERLPGVTCDGLEQLRNSRAAQGLRKLTLVDLNLHSLRTMQVLFASLPHLRRFRLQQNDSPALLAGTSHTSKRALLASQTLQYLHWDCLHPGVVIDVLAKSIAGGNLPSLQAIKAPSDYDGKLQALCRPIEHHAISTDDLAYLAAEDEKSYSRSLRLSRLQAQRRVRESRAQPAFNVVIENQDEQSQETHVIGSFLGDIQSMIEYLLEPDVRDSDCALASWPDVATSRRMDGGELNVPLSVLF</sequence>
<protein>
    <recommendedName>
        <fullName evidence="4">F-box domain-containing protein</fullName>
    </recommendedName>
</protein>